<gene>
    <name evidence="2" type="ORF">E6K72_10400</name>
</gene>
<proteinExistence type="predicted"/>
<protein>
    <recommendedName>
        <fullName evidence="4">Fibronectin type III domain-containing protein</fullName>
    </recommendedName>
</protein>
<name>A0A538SJD7_UNCEI</name>
<reference evidence="2 3" key="1">
    <citation type="journal article" date="2019" name="Nat. Microbiol.">
        <title>Mediterranean grassland soil C-N compound turnover is dependent on rainfall and depth, and is mediated by genomically divergent microorganisms.</title>
        <authorList>
            <person name="Diamond S."/>
            <person name="Andeer P.F."/>
            <person name="Li Z."/>
            <person name="Crits-Christoph A."/>
            <person name="Burstein D."/>
            <person name="Anantharaman K."/>
            <person name="Lane K.R."/>
            <person name="Thomas B.C."/>
            <person name="Pan C."/>
            <person name="Northen T.R."/>
            <person name="Banfield J.F."/>
        </authorList>
    </citation>
    <scope>NUCLEOTIDE SEQUENCE [LARGE SCALE GENOMIC DNA]</scope>
    <source>
        <strain evidence="2">WS_2</strain>
    </source>
</reference>
<dbReference type="SUPFAM" id="SSF49265">
    <property type="entry name" value="Fibronectin type III"/>
    <property type="match status" value="1"/>
</dbReference>
<feature type="region of interest" description="Disordered" evidence="1">
    <location>
        <begin position="341"/>
        <end position="368"/>
    </location>
</feature>
<evidence type="ECO:0000256" key="1">
    <source>
        <dbReference type="SAM" id="MobiDB-lite"/>
    </source>
</evidence>
<dbReference type="PROSITE" id="PS51257">
    <property type="entry name" value="PROKAR_LIPOPROTEIN"/>
    <property type="match status" value="1"/>
</dbReference>
<evidence type="ECO:0008006" key="4">
    <source>
        <dbReference type="Google" id="ProtNLM"/>
    </source>
</evidence>
<feature type="compositionally biased region" description="Basic and acidic residues" evidence="1">
    <location>
        <begin position="351"/>
        <end position="368"/>
    </location>
</feature>
<evidence type="ECO:0000313" key="2">
    <source>
        <dbReference type="EMBL" id="TMQ51489.1"/>
    </source>
</evidence>
<comment type="caution">
    <text evidence="2">The sequence shown here is derived from an EMBL/GenBank/DDBJ whole genome shotgun (WGS) entry which is preliminary data.</text>
</comment>
<dbReference type="InterPro" id="IPR036116">
    <property type="entry name" value="FN3_sf"/>
</dbReference>
<feature type="non-terminal residue" evidence="2">
    <location>
        <position position="499"/>
    </location>
</feature>
<accession>A0A538SJD7</accession>
<evidence type="ECO:0000313" key="3">
    <source>
        <dbReference type="Proteomes" id="UP000317716"/>
    </source>
</evidence>
<dbReference type="AlphaFoldDB" id="A0A538SJD7"/>
<dbReference type="Proteomes" id="UP000317716">
    <property type="component" value="Unassembled WGS sequence"/>
</dbReference>
<organism evidence="2 3">
    <name type="scientific">Eiseniibacteriota bacterium</name>
    <dbReference type="NCBI Taxonomy" id="2212470"/>
    <lineage>
        <taxon>Bacteria</taxon>
        <taxon>Candidatus Eiseniibacteriota</taxon>
    </lineage>
</organism>
<sequence>MKRAAGLILNGVIVALVIAGCGGQKNPLVLPNQPPEVELFARRLDHSGTGPHAYRLQWVGRDPDGRIDHYLYALESPGENPRTAPWTATTEREHPLSFPARAAAPARVAITPIEPSVFTVQAVDGLGARSAPAEIAFFDGALAPRVEIVSPKPNPLVRLDVAPTLCVEWAGTAFDDDSSAERVTEYKYILLTSTTGVDVATALTNPDSVRRYYAARNWSGWVSKRGSASSTVLRGLTPDREYVFVITCFDEDGNYDPVFSLSSNMIHFRVTSSPSFILPRITVFNQFLHYQQVQGSVDTSRVINLEVPAGERLTFNWYGTLIPGRQITGYRWALDLVTPGADGGDDDDSDHGDQNGDRSRRDRDDDRRCVAIPRPGHWSRWCPTLTSITLGPFAGREVHRLYIEARAGSGCDGEGSSISLVVINFAVVGATLGRDLLIVDDTRLLLDRINPGTTCGDPANRPIGNWPTAAELDTFLYARGGAPWRCYPPGTMSTPGVFS</sequence>
<dbReference type="EMBL" id="VBOS01000373">
    <property type="protein sequence ID" value="TMQ51489.1"/>
    <property type="molecule type" value="Genomic_DNA"/>
</dbReference>